<dbReference type="EMBL" id="KZ678447">
    <property type="protein sequence ID" value="PSR84146.1"/>
    <property type="molecule type" value="Genomic_DNA"/>
</dbReference>
<gene>
    <name evidence="1" type="ORF">BD289DRAFT_434541</name>
</gene>
<name>A0A2T3A768_9PEZI</name>
<protein>
    <submittedName>
        <fullName evidence="1">Uncharacterized protein</fullName>
    </submittedName>
</protein>
<reference evidence="1 2" key="1">
    <citation type="journal article" date="2018" name="Mycol. Prog.">
        <title>Coniella lustricola, a new species from submerged detritus.</title>
        <authorList>
            <person name="Raudabaugh D.B."/>
            <person name="Iturriaga T."/>
            <person name="Carver A."/>
            <person name="Mondo S."/>
            <person name="Pangilinan J."/>
            <person name="Lipzen A."/>
            <person name="He G."/>
            <person name="Amirebrahimi M."/>
            <person name="Grigoriev I.V."/>
            <person name="Miller A.N."/>
        </authorList>
    </citation>
    <scope>NUCLEOTIDE SEQUENCE [LARGE SCALE GENOMIC DNA]</scope>
    <source>
        <strain evidence="1 2">B22-T-1</strain>
    </source>
</reference>
<organism evidence="1 2">
    <name type="scientific">Coniella lustricola</name>
    <dbReference type="NCBI Taxonomy" id="2025994"/>
    <lineage>
        <taxon>Eukaryota</taxon>
        <taxon>Fungi</taxon>
        <taxon>Dikarya</taxon>
        <taxon>Ascomycota</taxon>
        <taxon>Pezizomycotina</taxon>
        <taxon>Sordariomycetes</taxon>
        <taxon>Sordariomycetidae</taxon>
        <taxon>Diaporthales</taxon>
        <taxon>Schizoparmaceae</taxon>
        <taxon>Coniella</taxon>
    </lineage>
</organism>
<dbReference type="InParanoid" id="A0A2T3A768"/>
<sequence length="63" mass="6952">MLPAVALCLQLQLASRPGRGISQMVPEQDQDAQISSTNYHRPLATRCIRFSRPITTQRPACAS</sequence>
<accession>A0A2T3A768</accession>
<evidence type="ECO:0000313" key="2">
    <source>
        <dbReference type="Proteomes" id="UP000241462"/>
    </source>
</evidence>
<keyword evidence="2" id="KW-1185">Reference proteome</keyword>
<dbReference type="Proteomes" id="UP000241462">
    <property type="component" value="Unassembled WGS sequence"/>
</dbReference>
<proteinExistence type="predicted"/>
<dbReference type="AlphaFoldDB" id="A0A2T3A768"/>
<evidence type="ECO:0000313" key="1">
    <source>
        <dbReference type="EMBL" id="PSR84146.1"/>
    </source>
</evidence>